<sequence>EFESNSQSDSKQTDEQKKDGVQPQSSDNHNTSYIMRNMMAQASKSFLLARAHTLRVFQLLTRRTVDIDKIMFHSCKAATNTKIAEDLYKQLSDTYPDNPNILRQFSALVRDIHGDKKLAEDILAEAEQVEEEQAKIAARLLKQRMD</sequence>
<reference evidence="3 4" key="1">
    <citation type="submission" date="2019-03" db="EMBL/GenBank/DDBJ databases">
        <title>Single cell metagenomics reveals metabolic interactions within the superorganism composed of flagellate Streblomastix strix and complex community of Bacteroidetes bacteria on its surface.</title>
        <authorList>
            <person name="Treitli S.C."/>
            <person name="Kolisko M."/>
            <person name="Husnik F."/>
            <person name="Keeling P."/>
            <person name="Hampl V."/>
        </authorList>
    </citation>
    <scope>NUCLEOTIDE SEQUENCE [LARGE SCALE GENOMIC DNA]</scope>
    <source>
        <strain evidence="3">ST1C</strain>
    </source>
</reference>
<evidence type="ECO:0000259" key="2">
    <source>
        <dbReference type="Pfam" id="PF25474"/>
    </source>
</evidence>
<dbReference type="Pfam" id="PF25474">
    <property type="entry name" value="TPR_TmcB"/>
    <property type="match status" value="1"/>
</dbReference>
<feature type="domain" description="TmcB/TmcC TPR repeats" evidence="2">
    <location>
        <begin position="31"/>
        <end position="134"/>
    </location>
</feature>
<feature type="compositionally biased region" description="Polar residues" evidence="1">
    <location>
        <begin position="1"/>
        <end position="10"/>
    </location>
</feature>
<dbReference type="Proteomes" id="UP000324800">
    <property type="component" value="Unassembled WGS sequence"/>
</dbReference>
<protein>
    <recommendedName>
        <fullName evidence="2">TmcB/TmcC TPR repeats domain-containing protein</fullName>
    </recommendedName>
</protein>
<feature type="non-terminal residue" evidence="3">
    <location>
        <position position="146"/>
    </location>
</feature>
<dbReference type="EMBL" id="SNRW01048012">
    <property type="protein sequence ID" value="KAA6314116.1"/>
    <property type="molecule type" value="Genomic_DNA"/>
</dbReference>
<evidence type="ECO:0000313" key="3">
    <source>
        <dbReference type="EMBL" id="KAA6314116.1"/>
    </source>
</evidence>
<accession>A0A5J4PWT4</accession>
<dbReference type="AlphaFoldDB" id="A0A5J4PWT4"/>
<name>A0A5J4PWT4_9EUKA</name>
<feature type="non-terminal residue" evidence="3">
    <location>
        <position position="1"/>
    </location>
</feature>
<comment type="caution">
    <text evidence="3">The sequence shown here is derived from an EMBL/GenBank/DDBJ whole genome shotgun (WGS) entry which is preliminary data.</text>
</comment>
<organism evidence="3 4">
    <name type="scientific">Streblomastix strix</name>
    <dbReference type="NCBI Taxonomy" id="222440"/>
    <lineage>
        <taxon>Eukaryota</taxon>
        <taxon>Metamonada</taxon>
        <taxon>Preaxostyla</taxon>
        <taxon>Oxymonadida</taxon>
        <taxon>Streblomastigidae</taxon>
        <taxon>Streblomastix</taxon>
    </lineage>
</organism>
<dbReference type="InterPro" id="IPR057352">
    <property type="entry name" value="TPR_TmcB/C"/>
</dbReference>
<gene>
    <name evidence="3" type="ORF">EZS28_055637</name>
</gene>
<feature type="region of interest" description="Disordered" evidence="1">
    <location>
        <begin position="1"/>
        <end position="30"/>
    </location>
</feature>
<feature type="compositionally biased region" description="Basic and acidic residues" evidence="1">
    <location>
        <begin position="11"/>
        <end position="20"/>
    </location>
</feature>
<evidence type="ECO:0000313" key="4">
    <source>
        <dbReference type="Proteomes" id="UP000324800"/>
    </source>
</evidence>
<proteinExistence type="predicted"/>
<evidence type="ECO:0000256" key="1">
    <source>
        <dbReference type="SAM" id="MobiDB-lite"/>
    </source>
</evidence>